<dbReference type="EMBL" id="LYCR01000007">
    <property type="protein sequence ID" value="OGM49689.1"/>
    <property type="molecule type" value="Genomic_DNA"/>
</dbReference>
<organism evidence="2 3">
    <name type="scientific">Aspergillus bombycis</name>
    <dbReference type="NCBI Taxonomy" id="109264"/>
    <lineage>
        <taxon>Eukaryota</taxon>
        <taxon>Fungi</taxon>
        <taxon>Dikarya</taxon>
        <taxon>Ascomycota</taxon>
        <taxon>Pezizomycotina</taxon>
        <taxon>Eurotiomycetes</taxon>
        <taxon>Eurotiomycetidae</taxon>
        <taxon>Eurotiales</taxon>
        <taxon>Aspergillaceae</taxon>
        <taxon>Aspergillus</taxon>
    </lineage>
</organism>
<dbReference type="InterPro" id="IPR036514">
    <property type="entry name" value="SGNH_hydro_sf"/>
</dbReference>
<dbReference type="Gene3D" id="3.40.50.1110">
    <property type="entry name" value="SGNH hydrolase"/>
    <property type="match status" value="1"/>
</dbReference>
<evidence type="ECO:0000259" key="1">
    <source>
        <dbReference type="Pfam" id="PF13472"/>
    </source>
</evidence>
<reference evidence="2 3" key="1">
    <citation type="journal article" date="2016" name="Genome Biol. Evol.">
        <title>Draft genome sequence of an aflatoxigenic Aspergillus species, A. bombycis.</title>
        <authorList>
            <person name="Moore G.G."/>
            <person name="Mack B.M."/>
            <person name="Beltz S.B."/>
            <person name="Gilbert M.K."/>
        </authorList>
    </citation>
    <scope>NUCLEOTIDE SEQUENCE [LARGE SCALE GENOMIC DNA]</scope>
    <source>
        <strain evidence="3">NRRL 26010</strain>
    </source>
</reference>
<feature type="domain" description="SGNH hydrolase-type esterase" evidence="1">
    <location>
        <begin position="12"/>
        <end position="189"/>
    </location>
</feature>
<evidence type="ECO:0000313" key="2">
    <source>
        <dbReference type="EMBL" id="OGM49689.1"/>
    </source>
</evidence>
<dbReference type="PANTHER" id="PTHR30383">
    <property type="entry name" value="THIOESTERASE 1/PROTEASE 1/LYSOPHOSPHOLIPASE L1"/>
    <property type="match status" value="1"/>
</dbReference>
<keyword evidence="3" id="KW-1185">Reference proteome</keyword>
<dbReference type="STRING" id="109264.A0A1F8AE42"/>
<dbReference type="SUPFAM" id="SSF52266">
    <property type="entry name" value="SGNH hydrolase"/>
    <property type="match status" value="1"/>
</dbReference>
<name>A0A1F8AE42_9EURO</name>
<dbReference type="GO" id="GO:0004622">
    <property type="term" value="F:phosphatidylcholine lysophospholipase activity"/>
    <property type="evidence" value="ECO:0007669"/>
    <property type="project" value="TreeGrafter"/>
</dbReference>
<dbReference type="CDD" id="cd01833">
    <property type="entry name" value="XynB_like"/>
    <property type="match status" value="1"/>
</dbReference>
<sequence length="216" mass="23910">MSARVPLRLMPLGGSVTKGVGSSHGTGYRKALLELLQAQNFEVCMVGSRRTGSMPNNDHEGWRGNRIDEITNKAMKSVGRLMPNLLTVNAGSNDCIQAFRVDQAGERMNNLLEYIWHVSPNSTVLLSTLLVNSDKQVNERVMHVNDRFRTLAEQKATLQRRIVLVDLYNDGPRVESLVDGIHPNDQGYDTLAMLWFNGIQRALQKGLVVGPNGTGV</sequence>
<accession>A0A1F8AE42</accession>
<dbReference type="InterPro" id="IPR051532">
    <property type="entry name" value="Ester_Hydrolysis_Enzymes"/>
</dbReference>
<comment type="caution">
    <text evidence="2">The sequence shown here is derived from an EMBL/GenBank/DDBJ whole genome shotgun (WGS) entry which is preliminary data.</text>
</comment>
<dbReference type="Pfam" id="PF13472">
    <property type="entry name" value="Lipase_GDSL_2"/>
    <property type="match status" value="1"/>
</dbReference>
<dbReference type="PANTHER" id="PTHR30383:SF31">
    <property type="entry name" value="SGNH HYDROLASE-TYPE ESTERASE DOMAIN-CONTAINING PROTEIN-RELATED"/>
    <property type="match status" value="1"/>
</dbReference>
<dbReference type="Proteomes" id="UP000179179">
    <property type="component" value="Unassembled WGS sequence"/>
</dbReference>
<dbReference type="OrthoDB" id="6123at2759"/>
<gene>
    <name evidence="2" type="ORF">ABOM_001807</name>
</gene>
<protein>
    <recommendedName>
        <fullName evidence="1">SGNH hydrolase-type esterase domain-containing protein</fullName>
    </recommendedName>
</protein>
<dbReference type="InterPro" id="IPR013830">
    <property type="entry name" value="SGNH_hydro"/>
</dbReference>
<evidence type="ECO:0000313" key="3">
    <source>
        <dbReference type="Proteomes" id="UP000179179"/>
    </source>
</evidence>
<proteinExistence type="predicted"/>
<dbReference type="AlphaFoldDB" id="A0A1F8AE42"/>
<dbReference type="RefSeq" id="XP_022393406.1">
    <property type="nucleotide sequence ID" value="XM_022528937.1"/>
</dbReference>
<dbReference type="GeneID" id="34445197"/>